<dbReference type="STRING" id="1221996.QY95_03103"/>
<comment type="caution">
    <text evidence="3">The sequence shown here is derived from an EMBL/GenBank/DDBJ whole genome shotgun (WGS) entry which is preliminary data.</text>
</comment>
<keyword evidence="1" id="KW-0812">Transmembrane</keyword>
<proteinExistence type="predicted"/>
<gene>
    <name evidence="3" type="ORF">QY95_03103</name>
</gene>
<feature type="transmembrane region" description="Helical" evidence="1">
    <location>
        <begin position="60"/>
        <end position="82"/>
    </location>
</feature>
<name>A0A0F5HIQ8_BACTR</name>
<keyword evidence="1" id="KW-1133">Transmembrane helix</keyword>
<reference evidence="3" key="1">
    <citation type="submission" date="2015-02" db="EMBL/GenBank/DDBJ databases">
        <title>Genome Assembly of Bacillaceae bacterium MTCC 8252.</title>
        <authorList>
            <person name="Verma A."/>
            <person name="Khatri I."/>
            <person name="Mual P."/>
            <person name="Subramanian S."/>
            <person name="Krishnamurthi S."/>
        </authorList>
    </citation>
    <scope>NUCLEOTIDE SEQUENCE [LARGE SCALE GENOMIC DNA]</scope>
    <source>
        <strain evidence="3">MTCC 8252</strain>
    </source>
</reference>
<keyword evidence="1" id="KW-0472">Membrane</keyword>
<dbReference type="InterPro" id="IPR012867">
    <property type="entry name" value="DUF1648"/>
</dbReference>
<evidence type="ECO:0000313" key="4">
    <source>
        <dbReference type="Proteomes" id="UP000031563"/>
    </source>
</evidence>
<dbReference type="AlphaFoldDB" id="A0A0F5HIQ8"/>
<dbReference type="Pfam" id="PF07853">
    <property type="entry name" value="DUF1648"/>
    <property type="match status" value="1"/>
</dbReference>
<protein>
    <recommendedName>
        <fullName evidence="2">DUF1648 domain-containing protein</fullName>
    </recommendedName>
</protein>
<feature type="transmembrane region" description="Helical" evidence="1">
    <location>
        <begin position="20"/>
        <end position="40"/>
    </location>
</feature>
<feature type="domain" description="DUF1648" evidence="2">
    <location>
        <begin position="27"/>
        <end position="72"/>
    </location>
</feature>
<evidence type="ECO:0000256" key="1">
    <source>
        <dbReference type="SAM" id="Phobius"/>
    </source>
</evidence>
<sequence>MNPLNRPKLEIPKTRLEKILDWIGAVVFAAWIIYLITVWGDLPAKVPGHYDGTGEVTRWGTNWELLLLPVIAGFLAAFLSFLEKHPEWHNYMNLTEDNIVFQYKNSRMMLNVMKNVTTAVFAYVSWKTVQIALGEAESMGIWFLPVFLTALLGPMIFFVIRSVRHK</sequence>
<accession>A0A0F5HIQ8</accession>
<evidence type="ECO:0000259" key="2">
    <source>
        <dbReference type="Pfam" id="PF07853"/>
    </source>
</evidence>
<evidence type="ECO:0000313" key="3">
    <source>
        <dbReference type="EMBL" id="KKB36594.1"/>
    </source>
</evidence>
<feature type="transmembrane region" description="Helical" evidence="1">
    <location>
        <begin position="139"/>
        <end position="160"/>
    </location>
</feature>
<dbReference type="OrthoDB" id="9808690at2"/>
<keyword evidence="4" id="KW-1185">Reference proteome</keyword>
<dbReference type="EMBL" id="JWIR02000060">
    <property type="protein sequence ID" value="KKB36594.1"/>
    <property type="molecule type" value="Genomic_DNA"/>
</dbReference>
<accession>A0A0F5HT97</accession>
<feature type="transmembrane region" description="Helical" evidence="1">
    <location>
        <begin position="112"/>
        <end position="133"/>
    </location>
</feature>
<dbReference type="RefSeq" id="WP_039237633.1">
    <property type="nucleotide sequence ID" value="NZ_JWIR02000060.1"/>
</dbReference>
<dbReference type="Proteomes" id="UP000031563">
    <property type="component" value="Unassembled WGS sequence"/>
</dbReference>
<organism evidence="3 4">
    <name type="scientific">Bacillus thermotolerans</name>
    <name type="common">Quasibacillus thermotolerans</name>
    <dbReference type="NCBI Taxonomy" id="1221996"/>
    <lineage>
        <taxon>Bacteria</taxon>
        <taxon>Bacillati</taxon>
        <taxon>Bacillota</taxon>
        <taxon>Bacilli</taxon>
        <taxon>Bacillales</taxon>
        <taxon>Bacillaceae</taxon>
        <taxon>Bacillus</taxon>
    </lineage>
</organism>